<evidence type="ECO:0000313" key="5">
    <source>
        <dbReference type="Proteomes" id="UP000645865"/>
    </source>
</evidence>
<dbReference type="PANTHER" id="PTHR33055">
    <property type="entry name" value="TRANSPOSASE FOR INSERTION SEQUENCE ELEMENT IS1111A"/>
    <property type="match status" value="1"/>
</dbReference>
<dbReference type="Pfam" id="PF01548">
    <property type="entry name" value="DEDD_Tnp_IS110"/>
    <property type="match status" value="1"/>
</dbReference>
<evidence type="ECO:0000256" key="1">
    <source>
        <dbReference type="SAM" id="Coils"/>
    </source>
</evidence>
<keyword evidence="1" id="KW-0175">Coiled coil</keyword>
<dbReference type="Proteomes" id="UP000645865">
    <property type="component" value="Unassembled WGS sequence"/>
</dbReference>
<dbReference type="GO" id="GO:0003677">
    <property type="term" value="F:DNA binding"/>
    <property type="evidence" value="ECO:0007669"/>
    <property type="project" value="InterPro"/>
</dbReference>
<sequence>MQLTTVSVDLAKTVFQLHAIDQQGKTALRKRLKREQVVPFFANLEPCLVGMEACGGAHYWARKLQALGHTVKLMAPQFVKPYVKSNKNDVADAEAICEAVTRPNMRFVPIKTVEQQAILAVHCARQGFVKARTAQANSIRGLLGEFGVVLPQGIRHIVERLPDILEDHENALPGSLRQLMQRLMEHFKELDRQVVELEREIQQWHRSNEGSCRLAEIPGVGPLTATALVASVGDAKNFSNGRQMAAWLGLVPRQHSSGGKPTLLGISKRGDGYLRTLLIHGARSMVRVVESKTDPSADWLKGLLARRHTNVAVVAQANKTARIAWALLAHGTKFRPDYTPDVTVA</sequence>
<evidence type="ECO:0000259" key="2">
    <source>
        <dbReference type="Pfam" id="PF01548"/>
    </source>
</evidence>
<feature type="coiled-coil region" evidence="1">
    <location>
        <begin position="180"/>
        <end position="207"/>
    </location>
</feature>
<dbReference type="GO" id="GO:0006313">
    <property type="term" value="P:DNA transposition"/>
    <property type="evidence" value="ECO:0007669"/>
    <property type="project" value="InterPro"/>
</dbReference>
<accession>A0A8I1E9I4</accession>
<evidence type="ECO:0000313" key="4">
    <source>
        <dbReference type="EMBL" id="MBI6628240.1"/>
    </source>
</evidence>
<dbReference type="Pfam" id="PF02371">
    <property type="entry name" value="Transposase_20"/>
    <property type="match status" value="1"/>
</dbReference>
<dbReference type="AlphaFoldDB" id="A0A8I1E9I4"/>
<dbReference type="EMBL" id="JAEILH010000097">
    <property type="protein sequence ID" value="MBI6628240.1"/>
    <property type="molecule type" value="Genomic_DNA"/>
</dbReference>
<protein>
    <submittedName>
        <fullName evidence="4">IS110 family transposase</fullName>
    </submittedName>
</protein>
<evidence type="ECO:0000259" key="3">
    <source>
        <dbReference type="Pfam" id="PF02371"/>
    </source>
</evidence>
<dbReference type="InterPro" id="IPR002525">
    <property type="entry name" value="Transp_IS110-like_N"/>
</dbReference>
<gene>
    <name evidence="4" type="ORF">YA0853_32010</name>
</gene>
<dbReference type="GO" id="GO:0004803">
    <property type="term" value="F:transposase activity"/>
    <property type="evidence" value="ECO:0007669"/>
    <property type="project" value="InterPro"/>
</dbReference>
<dbReference type="InterPro" id="IPR047650">
    <property type="entry name" value="Transpos_IS110"/>
</dbReference>
<organism evidence="4 5">
    <name type="scientific">Pseudomonas rhodesiae</name>
    <dbReference type="NCBI Taxonomy" id="76760"/>
    <lineage>
        <taxon>Bacteria</taxon>
        <taxon>Pseudomonadati</taxon>
        <taxon>Pseudomonadota</taxon>
        <taxon>Gammaproteobacteria</taxon>
        <taxon>Pseudomonadales</taxon>
        <taxon>Pseudomonadaceae</taxon>
        <taxon>Pseudomonas</taxon>
    </lineage>
</organism>
<feature type="domain" description="Transposase IS116/IS110/IS902 C-terminal" evidence="3">
    <location>
        <begin position="213"/>
        <end position="288"/>
    </location>
</feature>
<reference evidence="4" key="1">
    <citation type="submission" date="2020-12" db="EMBL/GenBank/DDBJ databases">
        <title>Comparative genomic insights into the epidemiology and virulence of plant pathogenic Pseudomonads from Turkey.</title>
        <authorList>
            <person name="Dillon M."/>
            <person name="Ruiz-Bedoya T."/>
            <person name="Bendalovic-Torma C."/>
            <person name="Guttman K.M."/>
            <person name="Kwak H."/>
            <person name="Middleton M.A."/>
            <person name="Wang P.W."/>
            <person name="Horuz S."/>
            <person name="Aysan Y."/>
            <person name="Guttman D.S."/>
        </authorList>
    </citation>
    <scope>NUCLEOTIDE SEQUENCE</scope>
    <source>
        <strain evidence="4">S5_IA_3a</strain>
    </source>
</reference>
<feature type="domain" description="Transposase IS110-like N-terminal" evidence="2">
    <location>
        <begin position="7"/>
        <end position="145"/>
    </location>
</feature>
<dbReference type="InterPro" id="IPR003346">
    <property type="entry name" value="Transposase_20"/>
</dbReference>
<dbReference type="PANTHER" id="PTHR33055:SF3">
    <property type="entry name" value="PUTATIVE TRANSPOSASE FOR IS117-RELATED"/>
    <property type="match status" value="1"/>
</dbReference>
<proteinExistence type="predicted"/>
<dbReference type="NCBIfam" id="NF033542">
    <property type="entry name" value="transpos_IS110"/>
    <property type="match status" value="1"/>
</dbReference>
<comment type="caution">
    <text evidence="4">The sequence shown here is derived from an EMBL/GenBank/DDBJ whole genome shotgun (WGS) entry which is preliminary data.</text>
</comment>
<name>A0A8I1E9I4_9PSED</name>
<dbReference type="RefSeq" id="WP_099311725.1">
    <property type="nucleotide sequence ID" value="NZ_BQHF01000041.1"/>
</dbReference>